<keyword evidence="10 12" id="KW-0539">Nucleus</keyword>
<accession>A0A433UCY5</accession>
<dbReference type="Gene3D" id="1.10.565.10">
    <property type="entry name" value="Retinoid X Receptor"/>
    <property type="match status" value="1"/>
</dbReference>
<evidence type="ECO:0000256" key="9">
    <source>
        <dbReference type="ARBA" id="ARBA00023170"/>
    </source>
</evidence>
<keyword evidence="8 12" id="KW-0804">Transcription</keyword>
<gene>
    <name evidence="16" type="ORF">EGW08_000531</name>
</gene>
<evidence type="ECO:0000256" key="2">
    <source>
        <dbReference type="ARBA" id="ARBA00007536"/>
    </source>
</evidence>
<evidence type="ECO:0000256" key="12">
    <source>
        <dbReference type="RuleBase" id="RU004334"/>
    </source>
</evidence>
<dbReference type="Gene3D" id="3.30.50.10">
    <property type="entry name" value="Erythroid Transcription Factor GATA-1, subunit A"/>
    <property type="match status" value="1"/>
</dbReference>
<dbReference type="InterPro" id="IPR000536">
    <property type="entry name" value="Nucl_hrmn_rcpt_lig-bd"/>
</dbReference>
<evidence type="ECO:0000256" key="4">
    <source>
        <dbReference type="ARBA" id="ARBA00022771"/>
    </source>
</evidence>
<evidence type="ECO:0000256" key="11">
    <source>
        <dbReference type="PIRSR" id="PIRSR002530-1"/>
    </source>
</evidence>
<dbReference type="PANTHER" id="PTHR24086">
    <property type="entry name" value="NUCLEAR RECEPTOR SUBFAMILY 5 GROUP A"/>
    <property type="match status" value="1"/>
</dbReference>
<dbReference type="SMART" id="SM00399">
    <property type="entry name" value="ZnF_C4"/>
    <property type="match status" value="1"/>
</dbReference>
<dbReference type="Pfam" id="PF00104">
    <property type="entry name" value="Hormone_recep"/>
    <property type="match status" value="1"/>
</dbReference>
<feature type="domain" description="NR LBD" evidence="15">
    <location>
        <begin position="351"/>
        <end position="573"/>
    </location>
</feature>
<dbReference type="InterPro" id="IPR001723">
    <property type="entry name" value="Nuclear_hrmn_rcpt"/>
</dbReference>
<evidence type="ECO:0000256" key="1">
    <source>
        <dbReference type="ARBA" id="ARBA00004123"/>
    </source>
</evidence>
<dbReference type="GO" id="GO:0004879">
    <property type="term" value="F:nuclear receptor activity"/>
    <property type="evidence" value="ECO:0007669"/>
    <property type="project" value="InterPro"/>
</dbReference>
<evidence type="ECO:0000256" key="8">
    <source>
        <dbReference type="ARBA" id="ARBA00023163"/>
    </source>
</evidence>
<comment type="similarity">
    <text evidence="2">Belongs to the nuclear hormone receptor family. NR5 subfamily.</text>
</comment>
<dbReference type="FunFam" id="3.30.50.10:FF:000006">
    <property type="entry name" value="Nuclear receptor subfamily 5 group A member"/>
    <property type="match status" value="1"/>
</dbReference>
<dbReference type="GO" id="GO:0090575">
    <property type="term" value="C:RNA polymerase II transcription regulator complex"/>
    <property type="evidence" value="ECO:0007669"/>
    <property type="project" value="TreeGrafter"/>
</dbReference>
<dbReference type="SUPFAM" id="SSF57716">
    <property type="entry name" value="Glucocorticoid receptor-like (DNA-binding domain)"/>
    <property type="match status" value="1"/>
</dbReference>
<keyword evidence="3 12" id="KW-0479">Metal-binding</keyword>
<dbReference type="STRING" id="188477.A0A433UCY5"/>
<dbReference type="InterPro" id="IPR016355">
    <property type="entry name" value="NR5-like"/>
</dbReference>
<dbReference type="SUPFAM" id="SSF48508">
    <property type="entry name" value="Nuclear receptor ligand-binding domain"/>
    <property type="match status" value="1"/>
</dbReference>
<dbReference type="PROSITE" id="PS51030">
    <property type="entry name" value="NUCLEAR_REC_DBD_2"/>
    <property type="match status" value="1"/>
</dbReference>
<dbReference type="PROSITE" id="PS51843">
    <property type="entry name" value="NR_LBD"/>
    <property type="match status" value="1"/>
</dbReference>
<dbReference type="PIRSF" id="PIRSF002530">
    <property type="entry name" value="Nuc_orph_FTZ-F1"/>
    <property type="match status" value="1"/>
</dbReference>
<name>A0A433UCY5_ELYCH</name>
<dbReference type="PRINTS" id="PR00398">
    <property type="entry name" value="STRDHORMONER"/>
</dbReference>
<evidence type="ECO:0000259" key="14">
    <source>
        <dbReference type="PROSITE" id="PS51030"/>
    </source>
</evidence>
<comment type="subcellular location">
    <subcellularLocation>
        <location evidence="1 12">Nucleus</location>
    </subcellularLocation>
</comment>
<dbReference type="GO" id="GO:0000978">
    <property type="term" value="F:RNA polymerase II cis-regulatory region sequence-specific DNA binding"/>
    <property type="evidence" value="ECO:0007669"/>
    <property type="project" value="TreeGrafter"/>
</dbReference>
<comment type="caution">
    <text evidence="16">The sequence shown here is derived from an EMBL/GenBank/DDBJ whole genome shotgun (WGS) entry which is preliminary data.</text>
</comment>
<feature type="domain" description="Nuclear receptor" evidence="14">
    <location>
        <begin position="83"/>
        <end position="158"/>
    </location>
</feature>
<feature type="region of interest" description="Disordered" evidence="13">
    <location>
        <begin position="1"/>
        <end position="68"/>
    </location>
</feature>
<evidence type="ECO:0000313" key="16">
    <source>
        <dbReference type="EMBL" id="RUS91705.1"/>
    </source>
</evidence>
<dbReference type="InterPro" id="IPR035500">
    <property type="entry name" value="NHR-like_dom_sf"/>
</dbReference>
<reference evidence="16 17" key="1">
    <citation type="submission" date="2019-01" db="EMBL/GenBank/DDBJ databases">
        <title>A draft genome assembly of the solar-powered sea slug Elysia chlorotica.</title>
        <authorList>
            <person name="Cai H."/>
            <person name="Li Q."/>
            <person name="Fang X."/>
            <person name="Li J."/>
            <person name="Curtis N.E."/>
            <person name="Altenburger A."/>
            <person name="Shibata T."/>
            <person name="Feng M."/>
            <person name="Maeda T."/>
            <person name="Schwartz J.A."/>
            <person name="Shigenobu S."/>
            <person name="Lundholm N."/>
            <person name="Nishiyama T."/>
            <person name="Yang H."/>
            <person name="Hasebe M."/>
            <person name="Li S."/>
            <person name="Pierce S.K."/>
            <person name="Wang J."/>
        </authorList>
    </citation>
    <scope>NUCLEOTIDE SEQUENCE [LARGE SCALE GENOMIC DNA]</scope>
    <source>
        <strain evidence="16">EC2010</strain>
        <tissue evidence="16">Whole organism of an adult</tissue>
    </source>
</reference>
<evidence type="ECO:0000256" key="5">
    <source>
        <dbReference type="ARBA" id="ARBA00022833"/>
    </source>
</evidence>
<dbReference type="PANTHER" id="PTHR24086:SF15">
    <property type="entry name" value="NUCLEAR HORMONE RECEPTOR FTZ-F1"/>
    <property type="match status" value="1"/>
</dbReference>
<keyword evidence="9 12" id="KW-0675">Receptor</keyword>
<feature type="binding site" evidence="11">
    <location>
        <position position="554"/>
    </location>
    <ligand>
        <name>a phospholipid derivative</name>
        <dbReference type="ChEBI" id="CHEBI:16247"/>
    </ligand>
</feature>
<dbReference type="GO" id="GO:0009755">
    <property type="term" value="P:hormone-mediated signaling pathway"/>
    <property type="evidence" value="ECO:0007669"/>
    <property type="project" value="TreeGrafter"/>
</dbReference>
<evidence type="ECO:0000256" key="3">
    <source>
        <dbReference type="ARBA" id="ARBA00022723"/>
    </source>
</evidence>
<dbReference type="InterPro" id="IPR001628">
    <property type="entry name" value="Znf_hrmn_rcpt"/>
</dbReference>
<evidence type="ECO:0000313" key="17">
    <source>
        <dbReference type="Proteomes" id="UP000271974"/>
    </source>
</evidence>
<dbReference type="OrthoDB" id="5984981at2759"/>
<keyword evidence="6 12" id="KW-0805">Transcription regulation</keyword>
<organism evidence="16 17">
    <name type="scientific">Elysia chlorotica</name>
    <name type="common">Eastern emerald elysia</name>
    <name type="synonym">Sea slug</name>
    <dbReference type="NCBI Taxonomy" id="188477"/>
    <lineage>
        <taxon>Eukaryota</taxon>
        <taxon>Metazoa</taxon>
        <taxon>Spiralia</taxon>
        <taxon>Lophotrochozoa</taxon>
        <taxon>Mollusca</taxon>
        <taxon>Gastropoda</taxon>
        <taxon>Heterobranchia</taxon>
        <taxon>Euthyneura</taxon>
        <taxon>Panpulmonata</taxon>
        <taxon>Sacoglossa</taxon>
        <taxon>Placobranchoidea</taxon>
        <taxon>Plakobranchidae</taxon>
        <taxon>Elysia</taxon>
    </lineage>
</organism>
<dbReference type="PROSITE" id="PS00031">
    <property type="entry name" value="NUCLEAR_REC_DBD_1"/>
    <property type="match status" value="1"/>
</dbReference>
<keyword evidence="4 12" id="KW-0863">Zinc-finger</keyword>
<protein>
    <submittedName>
        <fullName evidence="16">Uncharacterized protein</fullName>
    </submittedName>
</protein>
<dbReference type="InterPro" id="IPR013088">
    <property type="entry name" value="Znf_NHR/GATA"/>
</dbReference>
<dbReference type="EMBL" id="RQTK01000007">
    <property type="protein sequence ID" value="RUS91705.1"/>
    <property type="molecule type" value="Genomic_DNA"/>
</dbReference>
<dbReference type="Proteomes" id="UP000271974">
    <property type="component" value="Unassembled WGS sequence"/>
</dbReference>
<sequence length="576" mass="63770">MIKSETLDLTDGTSSERSNDDHHAHQPAVMGSGHPILPGRPPTPTVPALASLPDIADMTPKDDSEASCSMGDPDYKDIKVGFDELCPVCGDKVSGYHYGLLTCESCKGFFKRTVQNKKIYSCVDNRNCQVDKSQRKRCPYCRFQKCLNVGMKLEAVRSDRMRGGRNKFGPMYKRDRALKQQAARQGQGMGPGDLPPLLTNGGMGHGGLIPNKPGSPEDVKPDPVLLQASLSHYVGAISSSAAGSVATSTSTMMPGLIPGLRCLSVTAATPSSGIMSGGGVESHGGRLSSPPLLSPHSALHLQGSNLHHAVHHSPNLMDELRGFHGVAMAAQPDRSLLSPLIAEIKDTMVDEEEVKHKMLTFMHSELSQTDVSSSPQQFLRLLCRMVDQLLFLMVEWARNSSFFKDIKVEDQMKLLHNSWSEILILDFIYRQIHNIWGKDIIAPTGQSIGFDVLDRLGLTDVKAKVFELIKKGKELKMDFNEYMCLKFLILLNPDVSSLENRSYVEGSQEKVNAALFQYCSRCYPNSGDKFSQLLMRLPEIRLISIRMEDFLYFKHMSNEVPDQTLLTEMLQAKRLG</sequence>
<dbReference type="PRINTS" id="PR00047">
    <property type="entry name" value="STROIDFINGER"/>
</dbReference>
<evidence type="ECO:0000256" key="7">
    <source>
        <dbReference type="ARBA" id="ARBA00023125"/>
    </source>
</evidence>
<keyword evidence="5 12" id="KW-0862">Zinc</keyword>
<keyword evidence="7 12" id="KW-0238">DNA-binding</keyword>
<evidence type="ECO:0000256" key="6">
    <source>
        <dbReference type="ARBA" id="ARBA00023015"/>
    </source>
</evidence>
<evidence type="ECO:0000256" key="10">
    <source>
        <dbReference type="ARBA" id="ARBA00023242"/>
    </source>
</evidence>
<evidence type="ECO:0000256" key="13">
    <source>
        <dbReference type="SAM" id="MobiDB-lite"/>
    </source>
</evidence>
<proteinExistence type="inferred from homology"/>
<dbReference type="GO" id="GO:0009888">
    <property type="term" value="P:tissue development"/>
    <property type="evidence" value="ECO:0007669"/>
    <property type="project" value="TreeGrafter"/>
</dbReference>
<evidence type="ECO:0000259" key="15">
    <source>
        <dbReference type="PROSITE" id="PS51843"/>
    </source>
</evidence>
<dbReference type="GO" id="GO:0008270">
    <property type="term" value="F:zinc ion binding"/>
    <property type="evidence" value="ECO:0007669"/>
    <property type="project" value="UniProtKB-KW"/>
</dbReference>
<dbReference type="FunFam" id="1.10.565.10:FF:000011">
    <property type="entry name" value="Nuclear receptor subfamily 5, group A, member 2"/>
    <property type="match status" value="1"/>
</dbReference>
<keyword evidence="17" id="KW-1185">Reference proteome</keyword>
<dbReference type="SMART" id="SM00430">
    <property type="entry name" value="HOLI"/>
    <property type="match status" value="1"/>
</dbReference>
<dbReference type="CDD" id="cd07167">
    <property type="entry name" value="NR_DBD_Lrh-1_like"/>
    <property type="match status" value="1"/>
</dbReference>
<dbReference type="Pfam" id="PF00105">
    <property type="entry name" value="zf-C4"/>
    <property type="match status" value="1"/>
</dbReference>
<dbReference type="AlphaFoldDB" id="A0A433UCY5"/>